<dbReference type="EMBL" id="LSSL01006860">
    <property type="protein sequence ID" value="OLY78253.1"/>
    <property type="molecule type" value="Genomic_DNA"/>
</dbReference>
<dbReference type="AlphaFoldDB" id="A0A1R0GMX7"/>
<feature type="compositionally biased region" description="Basic and acidic residues" evidence="1">
    <location>
        <begin position="94"/>
        <end position="103"/>
    </location>
</feature>
<proteinExistence type="predicted"/>
<dbReference type="OrthoDB" id="10505523at2759"/>
<organism evidence="2 3">
    <name type="scientific">Smittium mucronatum</name>
    <dbReference type="NCBI Taxonomy" id="133383"/>
    <lineage>
        <taxon>Eukaryota</taxon>
        <taxon>Fungi</taxon>
        <taxon>Fungi incertae sedis</taxon>
        <taxon>Zoopagomycota</taxon>
        <taxon>Kickxellomycotina</taxon>
        <taxon>Harpellomycetes</taxon>
        <taxon>Harpellales</taxon>
        <taxon>Legeriomycetaceae</taxon>
        <taxon>Smittium</taxon>
    </lineage>
</organism>
<comment type="caution">
    <text evidence="2">The sequence shown here is derived from an EMBL/GenBank/DDBJ whole genome shotgun (WGS) entry which is preliminary data.</text>
</comment>
<keyword evidence="3" id="KW-1185">Reference proteome</keyword>
<reference evidence="2 3" key="1">
    <citation type="journal article" date="2016" name="Mol. Biol. Evol.">
        <title>Genome-Wide Survey of Gut Fungi (Harpellales) Reveals the First Horizontally Transferred Ubiquitin Gene from a Mosquito Host.</title>
        <authorList>
            <person name="Wang Y."/>
            <person name="White M.M."/>
            <person name="Kvist S."/>
            <person name="Moncalvo J.M."/>
        </authorList>
    </citation>
    <scope>NUCLEOTIDE SEQUENCE [LARGE SCALE GENOMIC DNA]</scope>
    <source>
        <strain evidence="2 3">ALG-7-W6</strain>
    </source>
</reference>
<dbReference type="STRING" id="133383.A0A1R0GMX7"/>
<gene>
    <name evidence="2" type="ORF">AYI68_g7702</name>
</gene>
<sequence>MCCNNTLDIPQAFGAWIQVQRQEIFYPPPVPINPSSWDGHKYQINKPQEDRGLLQLIPGHKGVGPGSTDIKFIRFQQPLQLPTMEPDLTSSKENSQRTDKSDSGDTNVEISHMFSRRYDSVNFSATNFAGNHDHTRSKKWKF</sequence>
<evidence type="ECO:0000313" key="2">
    <source>
        <dbReference type="EMBL" id="OLY78253.1"/>
    </source>
</evidence>
<protein>
    <submittedName>
        <fullName evidence="2">Uncharacterized protein</fullName>
    </submittedName>
</protein>
<evidence type="ECO:0000256" key="1">
    <source>
        <dbReference type="SAM" id="MobiDB-lite"/>
    </source>
</evidence>
<accession>A0A1R0GMX7</accession>
<evidence type="ECO:0000313" key="3">
    <source>
        <dbReference type="Proteomes" id="UP000187455"/>
    </source>
</evidence>
<name>A0A1R0GMX7_9FUNG</name>
<dbReference type="Proteomes" id="UP000187455">
    <property type="component" value="Unassembled WGS sequence"/>
</dbReference>
<feature type="region of interest" description="Disordered" evidence="1">
    <location>
        <begin position="79"/>
        <end position="108"/>
    </location>
</feature>